<evidence type="ECO:0000256" key="1">
    <source>
        <dbReference type="ARBA" id="ARBA00022475"/>
    </source>
</evidence>
<dbReference type="PANTHER" id="PTHR30518">
    <property type="entry name" value="ENDOLYTIC MUREIN TRANSGLYCOSYLASE"/>
    <property type="match status" value="1"/>
</dbReference>
<dbReference type="Pfam" id="PF02618">
    <property type="entry name" value="YceG"/>
    <property type="match status" value="1"/>
</dbReference>
<protein>
    <submittedName>
        <fullName evidence="8">Uncharacterized protein</fullName>
    </submittedName>
</protein>
<keyword evidence="1" id="KW-1003">Cell membrane</keyword>
<feature type="compositionally biased region" description="Basic and acidic residues" evidence="7">
    <location>
        <begin position="54"/>
        <end position="65"/>
    </location>
</feature>
<dbReference type="InterPro" id="IPR003770">
    <property type="entry name" value="MLTG-like"/>
</dbReference>
<gene>
    <name evidence="8" type="ORF">GCM10022252_11200</name>
</gene>
<evidence type="ECO:0000256" key="4">
    <source>
        <dbReference type="ARBA" id="ARBA00023136"/>
    </source>
</evidence>
<keyword evidence="2" id="KW-0812">Transmembrane</keyword>
<sequence length="133" mass="15088">MEAAMVTGIVQAEGGRDPGHPKIARMIYDRLGPRTRLRPDTAVPYTRGLDTPEVSEKGAEVRSPRDTFFTPGLPPKTIANPGEQVLITALQPDQGDWFWFVTTNPEHRITKFTDKESEFVRYREELNIHLGKR</sequence>
<keyword evidence="3" id="KW-1133">Transmembrane helix</keyword>
<evidence type="ECO:0000256" key="2">
    <source>
        <dbReference type="ARBA" id="ARBA00022692"/>
    </source>
</evidence>
<feature type="region of interest" description="Disordered" evidence="7">
    <location>
        <begin position="38"/>
        <end position="76"/>
    </location>
</feature>
<comment type="caution">
    <text evidence="8">The sequence shown here is derived from an EMBL/GenBank/DDBJ whole genome shotgun (WGS) entry which is preliminary data.</text>
</comment>
<evidence type="ECO:0000256" key="7">
    <source>
        <dbReference type="SAM" id="MobiDB-lite"/>
    </source>
</evidence>
<evidence type="ECO:0000256" key="5">
    <source>
        <dbReference type="ARBA" id="ARBA00023239"/>
    </source>
</evidence>
<accession>A0ABP8AGI2</accession>
<dbReference type="Proteomes" id="UP001501251">
    <property type="component" value="Unassembled WGS sequence"/>
</dbReference>
<evidence type="ECO:0000313" key="8">
    <source>
        <dbReference type="EMBL" id="GAA4183607.1"/>
    </source>
</evidence>
<evidence type="ECO:0000256" key="6">
    <source>
        <dbReference type="ARBA" id="ARBA00023316"/>
    </source>
</evidence>
<evidence type="ECO:0000256" key="3">
    <source>
        <dbReference type="ARBA" id="ARBA00022989"/>
    </source>
</evidence>
<keyword evidence="6" id="KW-0961">Cell wall biogenesis/degradation</keyword>
<keyword evidence="4" id="KW-0472">Membrane</keyword>
<dbReference type="PANTHER" id="PTHR30518:SF2">
    <property type="entry name" value="ENDOLYTIC MUREIN TRANSGLYCOSYLASE"/>
    <property type="match status" value="1"/>
</dbReference>
<proteinExistence type="predicted"/>
<reference evidence="9" key="1">
    <citation type="journal article" date="2019" name="Int. J. Syst. Evol. Microbiol.">
        <title>The Global Catalogue of Microorganisms (GCM) 10K type strain sequencing project: providing services to taxonomists for standard genome sequencing and annotation.</title>
        <authorList>
            <consortium name="The Broad Institute Genomics Platform"/>
            <consortium name="The Broad Institute Genome Sequencing Center for Infectious Disease"/>
            <person name="Wu L."/>
            <person name="Ma J."/>
        </authorList>
    </citation>
    <scope>NUCLEOTIDE SEQUENCE [LARGE SCALE GENOMIC DNA]</scope>
    <source>
        <strain evidence="9">JCM 17388</strain>
    </source>
</reference>
<name>A0ABP8AGI2_9ACTN</name>
<keyword evidence="5" id="KW-0456">Lyase</keyword>
<evidence type="ECO:0000313" key="9">
    <source>
        <dbReference type="Proteomes" id="UP001501251"/>
    </source>
</evidence>
<organism evidence="8 9">
    <name type="scientific">Streptosporangium oxazolinicum</name>
    <dbReference type="NCBI Taxonomy" id="909287"/>
    <lineage>
        <taxon>Bacteria</taxon>
        <taxon>Bacillati</taxon>
        <taxon>Actinomycetota</taxon>
        <taxon>Actinomycetes</taxon>
        <taxon>Streptosporangiales</taxon>
        <taxon>Streptosporangiaceae</taxon>
        <taxon>Streptosporangium</taxon>
    </lineage>
</organism>
<keyword evidence="9" id="KW-1185">Reference proteome</keyword>
<dbReference type="EMBL" id="BAABAQ010000002">
    <property type="protein sequence ID" value="GAA4183607.1"/>
    <property type="molecule type" value="Genomic_DNA"/>
</dbReference>